<gene>
    <name evidence="1" type="ORF">MJB10_13620</name>
</gene>
<dbReference type="KEGG" id="proo:MJB10_13620"/>
<evidence type="ECO:0000313" key="1">
    <source>
        <dbReference type="EMBL" id="WNR42177.1"/>
    </source>
</evidence>
<dbReference type="AlphaFoldDB" id="A0AA96LJF5"/>
<proteinExistence type="predicted"/>
<name>A0AA96LJF5_9BACL</name>
<protein>
    <submittedName>
        <fullName evidence="1">Uncharacterized protein</fullName>
    </submittedName>
</protein>
<dbReference type="EMBL" id="CP130319">
    <property type="protein sequence ID" value="WNR42177.1"/>
    <property type="molecule type" value="Genomic_DNA"/>
</dbReference>
<evidence type="ECO:0000313" key="2">
    <source>
        <dbReference type="Proteomes" id="UP001304650"/>
    </source>
</evidence>
<keyword evidence="2" id="KW-1185">Reference proteome</keyword>
<dbReference type="RefSeq" id="WP_314795417.1">
    <property type="nucleotide sequence ID" value="NZ_CP130319.1"/>
</dbReference>
<sequence>MLVRVGYNATNKMNAQLEEDAMAREQIKVPFGYEPQEESTKGTVIVCETFEDWTELEVKALIAWAEERKFVRVILYPQHEETLRRMDIRAAQPYYARVKHITALVDEMDTPLQVDVDTWEGKRKKYTPLDTSFSFLTEKSPSPHFICMSDRYANLFVTYPSFKEWIKKARLVIFTEFHVPLHGKLKDYEGRWETVDFGHGS</sequence>
<reference evidence="1" key="1">
    <citation type="submission" date="2022-02" db="EMBL/GenBank/DDBJ databases">
        <title>Paenibacillus sp. MBLB1832 Whole Genome Shotgun Sequencing.</title>
        <authorList>
            <person name="Hwang C.Y."/>
            <person name="Cho E.-S."/>
            <person name="Seo M.-J."/>
        </authorList>
    </citation>
    <scope>NUCLEOTIDE SEQUENCE</scope>
    <source>
        <strain evidence="1">MBLB1832</strain>
    </source>
</reference>
<organism evidence="1 2">
    <name type="scientific">Paenibacillus roseopurpureus</name>
    <dbReference type="NCBI Taxonomy" id="2918901"/>
    <lineage>
        <taxon>Bacteria</taxon>
        <taxon>Bacillati</taxon>
        <taxon>Bacillota</taxon>
        <taxon>Bacilli</taxon>
        <taxon>Bacillales</taxon>
        <taxon>Paenibacillaceae</taxon>
        <taxon>Paenibacillus</taxon>
    </lineage>
</organism>
<accession>A0AA96LJF5</accession>
<dbReference type="Proteomes" id="UP001304650">
    <property type="component" value="Chromosome"/>
</dbReference>